<sequence>MKNKKYLFVTGVIILLIFTILFYILANKEGLKDLTVEEKIEDFEYMYEILKDNYSHFYEIKKIYGYDWLSHKEEFEKEIRKTKDNMEFYHCMQRILITELHDDHTLILDPSYYNTYLDVMKVYEDAYEAFKPFEKMFKKAGKKYEGWYQLFLEEYPDIYINKNVDLASRNKPKDNIKAHVIEEGKIAYLKIQSFFIDYGNNEKGYEKEKNKITNFLNDIKDYPYLIIDITGNGGGSSKYWIESLVSPLSNKDMKDINYEAINIIRGGDYTMKYFEYHFPEIKQNSIEKLDFYNSIPKEVKDNFKYYIKTGMQEELEERNSIGFNGKIFLIVDENVYSAADEFARFCNQSNFATLAGTKTTGSGGNNTMFMILPNSGLMLRFEAEMLLNKDGTSQYETGTIPDIEIQKEEFGDYGIKAMKEIIDIIRSEEQNK</sequence>
<accession>A0ABS6E886</accession>
<keyword evidence="1" id="KW-1133">Transmembrane helix</keyword>
<keyword evidence="1" id="KW-0472">Membrane</keyword>
<keyword evidence="1" id="KW-0812">Transmembrane</keyword>
<evidence type="ECO:0000259" key="2">
    <source>
        <dbReference type="Pfam" id="PF03572"/>
    </source>
</evidence>
<dbReference type="Pfam" id="PF03572">
    <property type="entry name" value="Peptidase_S41"/>
    <property type="match status" value="1"/>
</dbReference>
<evidence type="ECO:0000256" key="1">
    <source>
        <dbReference type="SAM" id="Phobius"/>
    </source>
</evidence>
<reference evidence="3 4" key="1">
    <citation type="submission" date="2021-06" db="EMBL/GenBank/DDBJ databases">
        <authorList>
            <person name="Sun Q."/>
            <person name="Li D."/>
        </authorList>
    </citation>
    <scope>NUCLEOTIDE SEQUENCE [LARGE SCALE GENOMIC DNA]</scope>
    <source>
        <strain evidence="3 4">MSJ-40</strain>
    </source>
</reference>
<gene>
    <name evidence="3" type="ORF">KQI42_10590</name>
</gene>
<protein>
    <submittedName>
        <fullName evidence="3">S41 family peptidase</fullName>
    </submittedName>
</protein>
<comment type="caution">
    <text evidence="3">The sequence shown here is derived from an EMBL/GenBank/DDBJ whole genome shotgun (WGS) entry which is preliminary data.</text>
</comment>
<proteinExistence type="predicted"/>
<dbReference type="PANTHER" id="PTHR32060:SF30">
    <property type="entry name" value="CARBOXY-TERMINAL PROCESSING PROTEASE CTPA"/>
    <property type="match status" value="1"/>
</dbReference>
<evidence type="ECO:0000313" key="4">
    <source>
        <dbReference type="Proteomes" id="UP000749471"/>
    </source>
</evidence>
<dbReference type="RefSeq" id="WP_216519585.1">
    <property type="nucleotide sequence ID" value="NZ_JAHLPM010000008.1"/>
</dbReference>
<dbReference type="Proteomes" id="UP000749471">
    <property type="component" value="Unassembled WGS sequence"/>
</dbReference>
<dbReference type="PANTHER" id="PTHR32060">
    <property type="entry name" value="TAIL-SPECIFIC PROTEASE"/>
    <property type="match status" value="1"/>
</dbReference>
<evidence type="ECO:0000313" key="3">
    <source>
        <dbReference type="EMBL" id="MBU5438459.1"/>
    </source>
</evidence>
<feature type="domain" description="Tail specific protease" evidence="2">
    <location>
        <begin position="185"/>
        <end position="405"/>
    </location>
</feature>
<feature type="transmembrane region" description="Helical" evidence="1">
    <location>
        <begin position="7"/>
        <end position="26"/>
    </location>
</feature>
<name>A0ABS6E886_9FIRM</name>
<dbReference type="InterPro" id="IPR005151">
    <property type="entry name" value="Tail-specific_protease"/>
</dbReference>
<dbReference type="EMBL" id="JAHLPM010000008">
    <property type="protein sequence ID" value="MBU5438459.1"/>
    <property type="molecule type" value="Genomic_DNA"/>
</dbReference>
<organism evidence="3 4">
    <name type="scientific">Tissierella simiarum</name>
    <dbReference type="NCBI Taxonomy" id="2841534"/>
    <lineage>
        <taxon>Bacteria</taxon>
        <taxon>Bacillati</taxon>
        <taxon>Bacillota</taxon>
        <taxon>Tissierellia</taxon>
        <taxon>Tissierellales</taxon>
        <taxon>Tissierellaceae</taxon>
        <taxon>Tissierella</taxon>
    </lineage>
</organism>
<keyword evidence="4" id="KW-1185">Reference proteome</keyword>